<feature type="region of interest" description="Disordered" evidence="2">
    <location>
        <begin position="835"/>
        <end position="857"/>
    </location>
</feature>
<dbReference type="SMART" id="SM00028">
    <property type="entry name" value="TPR"/>
    <property type="match status" value="1"/>
</dbReference>
<dbReference type="InterPro" id="IPR019734">
    <property type="entry name" value="TPR_rpt"/>
</dbReference>
<keyword evidence="4" id="KW-0732">Signal</keyword>
<keyword evidence="1" id="KW-0802">TPR repeat</keyword>
<feature type="transmembrane region" description="Helical" evidence="3">
    <location>
        <begin position="717"/>
        <end position="736"/>
    </location>
</feature>
<feature type="repeat" description="TPR" evidence="1">
    <location>
        <begin position="648"/>
        <end position="681"/>
    </location>
</feature>
<evidence type="ECO:0000256" key="4">
    <source>
        <dbReference type="SAM" id="SignalP"/>
    </source>
</evidence>
<reference evidence="5" key="2">
    <citation type="submission" date="2021-04" db="EMBL/GenBank/DDBJ databases">
        <authorList>
            <person name="Gilroy R."/>
        </authorList>
    </citation>
    <scope>NUCLEOTIDE SEQUENCE</scope>
    <source>
        <strain evidence="5">14975</strain>
    </source>
</reference>
<protein>
    <submittedName>
        <fullName evidence="5">BatD family protein</fullName>
    </submittedName>
</protein>
<keyword evidence="3" id="KW-1133">Transmembrane helix</keyword>
<dbReference type="InterPro" id="IPR025738">
    <property type="entry name" value="BatD"/>
</dbReference>
<dbReference type="Gene3D" id="1.25.40.10">
    <property type="entry name" value="Tetratricopeptide repeat domain"/>
    <property type="match status" value="1"/>
</dbReference>
<feature type="signal peptide" evidence="4">
    <location>
        <begin position="1"/>
        <end position="21"/>
    </location>
</feature>
<feature type="transmembrane region" description="Helical" evidence="3">
    <location>
        <begin position="441"/>
        <end position="463"/>
    </location>
</feature>
<gene>
    <name evidence="5" type="ORF">H9862_07590</name>
</gene>
<dbReference type="EMBL" id="DXFQ01000139">
    <property type="protein sequence ID" value="HIX20444.1"/>
    <property type="molecule type" value="Genomic_DNA"/>
</dbReference>
<feature type="transmembrane region" description="Helical" evidence="3">
    <location>
        <begin position="748"/>
        <end position="767"/>
    </location>
</feature>
<proteinExistence type="predicted"/>
<dbReference type="AlphaFoldDB" id="A0A9D1VCV3"/>
<accession>A0A9D1VCV3</accession>
<dbReference type="PANTHER" id="PTHR40940">
    <property type="entry name" value="PROTEIN BATD-RELATED"/>
    <property type="match status" value="1"/>
</dbReference>
<keyword evidence="3" id="KW-0812">Transmembrane</keyword>
<reference evidence="5" key="1">
    <citation type="journal article" date="2021" name="PeerJ">
        <title>Extensive microbial diversity within the chicken gut microbiome revealed by metagenomics and culture.</title>
        <authorList>
            <person name="Gilroy R."/>
            <person name="Ravi A."/>
            <person name="Getino M."/>
            <person name="Pursley I."/>
            <person name="Horton D.L."/>
            <person name="Alikhan N.F."/>
            <person name="Baker D."/>
            <person name="Gharbi K."/>
            <person name="Hall N."/>
            <person name="Watson M."/>
            <person name="Adriaenssens E.M."/>
            <person name="Foster-Nyarko E."/>
            <person name="Jarju S."/>
            <person name="Secka A."/>
            <person name="Antonio M."/>
            <person name="Oren A."/>
            <person name="Chaudhuri R.R."/>
            <person name="La Ragione R."/>
            <person name="Hildebrand F."/>
            <person name="Pallen M.J."/>
        </authorList>
    </citation>
    <scope>NUCLEOTIDE SEQUENCE</scope>
    <source>
        <strain evidence="5">14975</strain>
    </source>
</reference>
<keyword evidence="3" id="KW-0472">Membrane</keyword>
<evidence type="ECO:0000256" key="1">
    <source>
        <dbReference type="PROSITE-ProRule" id="PRU00339"/>
    </source>
</evidence>
<evidence type="ECO:0000313" key="6">
    <source>
        <dbReference type="Proteomes" id="UP000823964"/>
    </source>
</evidence>
<evidence type="ECO:0000256" key="2">
    <source>
        <dbReference type="SAM" id="MobiDB-lite"/>
    </source>
</evidence>
<dbReference type="Proteomes" id="UP000823964">
    <property type="component" value="Unassembled WGS sequence"/>
</dbReference>
<comment type="caution">
    <text evidence="5">The sequence shown here is derived from an EMBL/GenBank/DDBJ whole genome shotgun (WGS) entry which is preliminary data.</text>
</comment>
<dbReference type="PANTHER" id="PTHR40940:SF2">
    <property type="entry name" value="BATD"/>
    <property type="match status" value="1"/>
</dbReference>
<dbReference type="SUPFAM" id="SSF48452">
    <property type="entry name" value="TPR-like"/>
    <property type="match status" value="1"/>
</dbReference>
<feature type="region of interest" description="Disordered" evidence="2">
    <location>
        <begin position="571"/>
        <end position="596"/>
    </location>
</feature>
<dbReference type="PROSITE" id="PS50005">
    <property type="entry name" value="TPR"/>
    <property type="match status" value="1"/>
</dbReference>
<sequence>MKAVITFLTTLLVLLAPRAAADLQAKWSTEAALPGEGVYLLLISESPTPDAFRLKQRLSLPNARVDNSFNEQRSSIDISNRRCINVRGIRVIPDKPGTVEPQEVEVQFDSGRSEKVRIPALTVLSTADIQWMSQKIPGGGLPLGGGRVLKEVRYGCLWYVPEKEYYANQPVEARLKLLLPLQPVDFVAPAVPQMQSVDVRVASFGPASLNSRPSVAYADGQDWWSMDYKGEFIPTGKGSQVVQGETIICHRRGIAEMTIPLASLKLSVLPLPPGAPADFNDIVGQFSVKSKSDATYLAMHEPIEVEITVTGDSGLSYLPCPKPDDASAWKLMTPKPTRREIRNAAGELTGVTFSILMRPTAEVRGIPSFGFSYFDPQLQEYRTAASAPIPLPWKQTENAGSASAGQKAAAPPAKEATVVEMTDIYGYMPEGTFSFMALPRWVWLLLYLPGLGIFAALDIGALYRFVSARAAKGSGESALRELAAKENDLDFLRSAGSLIESRIPAASLSPELKDILARRDELAFRPDSEQTRISADERNRILRLLRKAISTTAALALALGLALGTPSSAEESAQAPSAAQAPAQAPAQAQANPAAPAAPAVGKEIAAAEITMQEAQKAYEGGQFSRAKDILQQILDGKSAQSEQADPALLYYNIGNCEYRLKRPGYAALAYARALRLDPGFVEAEKNLAFVQRLQGVPIRLRSTGDEVFTFLNRSQLYAATIIVTAAFLFCAALLAVPGRRPRPWRNFLTGLFLVLSVLCVINQVYYATRKTPDYVADPPDNLVYLVRDSRLSNSATESTADSQTLPASTPLQRLAVRGDWSYVEDAAGNRGWIHGRDAEPLNPEGSEARMPLSLRF</sequence>
<feature type="chain" id="PRO_5038646389" evidence="4">
    <location>
        <begin position="22"/>
        <end position="857"/>
    </location>
</feature>
<organism evidence="5 6">
    <name type="scientific">Candidatus Akkermansia intestinigallinarum</name>
    <dbReference type="NCBI Taxonomy" id="2838431"/>
    <lineage>
        <taxon>Bacteria</taxon>
        <taxon>Pseudomonadati</taxon>
        <taxon>Verrucomicrobiota</taxon>
        <taxon>Verrucomicrobiia</taxon>
        <taxon>Verrucomicrobiales</taxon>
        <taxon>Akkermansiaceae</taxon>
        <taxon>Akkermansia</taxon>
    </lineage>
</organism>
<evidence type="ECO:0000313" key="5">
    <source>
        <dbReference type="EMBL" id="HIX20444.1"/>
    </source>
</evidence>
<name>A0A9D1VCV3_9BACT</name>
<evidence type="ECO:0000256" key="3">
    <source>
        <dbReference type="SAM" id="Phobius"/>
    </source>
</evidence>
<dbReference type="InterPro" id="IPR011990">
    <property type="entry name" value="TPR-like_helical_dom_sf"/>
</dbReference>